<protein>
    <submittedName>
        <fullName evidence="3 4">Surface antigen</fullName>
    </submittedName>
</protein>
<dbReference type="OrthoDB" id="5402098at2"/>
<dbReference type="RefSeq" id="WP_055037768.1">
    <property type="nucleotide sequence ID" value="NZ_AP014854.2"/>
</dbReference>
<name>A0A0H5BHV4_BLAVI</name>
<proteinExistence type="predicted"/>
<dbReference type="InterPro" id="IPR039567">
    <property type="entry name" value="Gly-zipper"/>
</dbReference>
<accession>A0A0H5BHV4</accession>
<keyword evidence="5" id="KW-1185">Reference proteome</keyword>
<reference evidence="3" key="1">
    <citation type="journal article" date="2015" name="Genome Announc.">
        <title>Complete Genome Sequence of the Bacteriochlorophyll b-Producing Photosynthetic Bacterium Blastochloris viridis.</title>
        <authorList>
            <person name="Tsukatani Y."/>
            <person name="Hirose Y."/>
            <person name="Harada J."/>
            <person name="Misawa N."/>
            <person name="Mori K."/>
            <person name="Inoue K."/>
            <person name="Tamiaki H."/>
        </authorList>
    </citation>
    <scope>NUCLEOTIDE SEQUENCE [LARGE SCALE GENOMIC DNA]</scope>
    <source>
        <strain evidence="3">DSM 133</strain>
    </source>
</reference>
<sequence>MHVRKSFVAVATVLALGGCTTTDDGPGTKTVVGAGTGAIIGGLAGSAIGHGDVGSVVAGALIGGLIGGVIGAQLDEQDRQRAYAAEVEALERGRSGAPVSWRNPDNGHYGTVVPGPSYQRSGRDCREYTHTIYIDGRPQTARGTACREPDGAWRPVG</sequence>
<organism evidence="4 5">
    <name type="scientific">Blastochloris viridis</name>
    <name type="common">Rhodopseudomonas viridis</name>
    <dbReference type="NCBI Taxonomy" id="1079"/>
    <lineage>
        <taxon>Bacteria</taxon>
        <taxon>Pseudomonadati</taxon>
        <taxon>Pseudomonadota</taxon>
        <taxon>Alphaproteobacteria</taxon>
        <taxon>Hyphomicrobiales</taxon>
        <taxon>Blastochloridaceae</taxon>
        <taxon>Blastochloris</taxon>
    </lineage>
</organism>
<dbReference type="STRING" id="1079.BVIR_2339"/>
<dbReference type="Proteomes" id="UP000065734">
    <property type="component" value="Chromosome I"/>
</dbReference>
<dbReference type="InterPro" id="IPR032635">
    <property type="entry name" value="Anti_2"/>
</dbReference>
<evidence type="ECO:0000259" key="1">
    <source>
        <dbReference type="Pfam" id="PF13488"/>
    </source>
</evidence>
<evidence type="ECO:0000313" key="4">
    <source>
        <dbReference type="EMBL" id="CUU42770.1"/>
    </source>
</evidence>
<dbReference type="EMBL" id="AP014854">
    <property type="protein sequence ID" value="BAR99966.1"/>
    <property type="molecule type" value="Genomic_DNA"/>
</dbReference>
<dbReference type="KEGG" id="bvr:BVIR_2339"/>
<reference evidence="4" key="2">
    <citation type="submission" date="2015-11" db="EMBL/GenBank/DDBJ databases">
        <authorList>
            <person name="Zhang Y."/>
            <person name="Guo Z."/>
        </authorList>
    </citation>
    <scope>NUCLEOTIDE SEQUENCE</scope>
    <source>
        <strain evidence="4">1</strain>
    </source>
</reference>
<dbReference type="AlphaFoldDB" id="A0A0H5BHV4"/>
<gene>
    <name evidence="3" type="ORF">BV133_2373</name>
    <name evidence="4" type="ORF">BVIRIDIS_17850</name>
</gene>
<dbReference type="PIRSF" id="PIRSF002721">
    <property type="entry name" value="Surface_antigen_Rickettsia"/>
    <property type="match status" value="1"/>
</dbReference>
<reference evidence="5" key="3">
    <citation type="journal article" date="2016" name="Genome Announc.">
        <title>Revised genome sequence of the purple photosynthetic bacterium Blastochloris viridis.</title>
        <authorList>
            <person name="Liu L.N."/>
            <person name="Faulkner M."/>
            <person name="Liu X."/>
            <person name="Huang F."/>
            <person name="Darby A.C."/>
            <person name="Hall N."/>
        </authorList>
    </citation>
    <scope>NUCLEOTIDE SEQUENCE [LARGE SCALE GENOMIC DNA]</scope>
    <source>
        <strain evidence="5">ATCC 19567 / DSM 133 / F</strain>
    </source>
</reference>
<evidence type="ECO:0000313" key="3">
    <source>
        <dbReference type="EMBL" id="BAR99966.1"/>
    </source>
</evidence>
<dbReference type="EMBL" id="LN907867">
    <property type="protein sequence ID" value="CUU42770.1"/>
    <property type="molecule type" value="Genomic_DNA"/>
</dbReference>
<feature type="domain" description="Surface antigen" evidence="2">
    <location>
        <begin position="82"/>
        <end position="154"/>
    </location>
</feature>
<evidence type="ECO:0000259" key="2">
    <source>
        <dbReference type="Pfam" id="PF16998"/>
    </source>
</evidence>
<feature type="domain" description="Glycine zipper" evidence="1">
    <location>
        <begin position="32"/>
        <end position="77"/>
    </location>
</feature>
<dbReference type="InterPro" id="IPR016364">
    <property type="entry name" value="Surface_antigen_Rickettsia"/>
</dbReference>
<dbReference type="Pfam" id="PF16998">
    <property type="entry name" value="17kDa_Anti_2"/>
    <property type="match status" value="1"/>
</dbReference>
<dbReference type="Pfam" id="PF13488">
    <property type="entry name" value="Gly-zipper_Omp"/>
    <property type="match status" value="1"/>
</dbReference>
<dbReference type="PROSITE" id="PS51257">
    <property type="entry name" value="PROKAR_LIPOPROTEIN"/>
    <property type="match status" value="1"/>
</dbReference>
<evidence type="ECO:0000313" key="5">
    <source>
        <dbReference type="Proteomes" id="UP000065734"/>
    </source>
</evidence>